<dbReference type="InterPro" id="IPR011051">
    <property type="entry name" value="RmlC_Cupin_sf"/>
</dbReference>
<feature type="domain" description="Cupin type-2" evidence="1">
    <location>
        <begin position="33"/>
        <end position="98"/>
    </location>
</feature>
<dbReference type="Gene3D" id="2.60.120.10">
    <property type="entry name" value="Jelly Rolls"/>
    <property type="match status" value="1"/>
</dbReference>
<dbReference type="InterPro" id="IPR014710">
    <property type="entry name" value="RmlC-like_jellyroll"/>
</dbReference>
<sequence>MMGQAVDTRSLPVMPFGPFTLRPFAGDQLMLVRVEAPAGAKTPAHAHPHEQMCLVISGRLRFRIGDEERVLGPFEAIHIPSGMEHEAEALEAVVFYDIFHPVREDYLERLAASDECA</sequence>
<dbReference type="PANTHER" id="PTHR40112:SF1">
    <property type="entry name" value="H2HPP ISOMERASE"/>
    <property type="match status" value="1"/>
</dbReference>
<dbReference type="KEGG" id="tro:trd_1348"/>
<evidence type="ECO:0000313" key="2">
    <source>
        <dbReference type="EMBL" id="ACM05721.1"/>
    </source>
</evidence>
<dbReference type="RefSeq" id="WP_015922297.1">
    <property type="nucleotide sequence ID" value="NC_011959.1"/>
</dbReference>
<dbReference type="SUPFAM" id="SSF51182">
    <property type="entry name" value="RmlC-like cupins"/>
    <property type="match status" value="1"/>
</dbReference>
<dbReference type="InterPro" id="IPR052535">
    <property type="entry name" value="Bacilysin_H2HPP_isomerase"/>
</dbReference>
<dbReference type="eggNOG" id="COG1917">
    <property type="taxonomic scope" value="Bacteria"/>
</dbReference>
<dbReference type="HOGENOM" id="CLU_134269_1_1_0"/>
<name>B9L2E6_THERP</name>
<proteinExistence type="predicted"/>
<dbReference type="InterPro" id="IPR013096">
    <property type="entry name" value="Cupin_2"/>
</dbReference>
<dbReference type="PANTHER" id="PTHR40112">
    <property type="entry name" value="H2HPP ISOMERASE"/>
    <property type="match status" value="1"/>
</dbReference>
<reference evidence="2 3" key="1">
    <citation type="journal article" date="2009" name="PLoS ONE">
        <title>Complete genome sequence of the aerobic CO-oxidizing thermophile Thermomicrobium roseum.</title>
        <authorList>
            <person name="Wu D."/>
            <person name="Raymond J."/>
            <person name="Wu M."/>
            <person name="Chatterji S."/>
            <person name="Ren Q."/>
            <person name="Graham J.E."/>
            <person name="Bryant D.A."/>
            <person name="Robb F."/>
            <person name="Colman A."/>
            <person name="Tallon L.J."/>
            <person name="Badger J.H."/>
            <person name="Madupu R."/>
            <person name="Ward N.L."/>
            <person name="Eisen J.A."/>
        </authorList>
    </citation>
    <scope>NUCLEOTIDE SEQUENCE [LARGE SCALE GENOMIC DNA]</scope>
    <source>
        <strain evidence="3">ATCC 27502 / DSM 5159 / P-2</strain>
    </source>
</reference>
<dbReference type="Pfam" id="PF07883">
    <property type="entry name" value="Cupin_2"/>
    <property type="match status" value="1"/>
</dbReference>
<dbReference type="EMBL" id="CP001275">
    <property type="protein sequence ID" value="ACM05721.1"/>
    <property type="molecule type" value="Genomic_DNA"/>
</dbReference>
<dbReference type="AlphaFoldDB" id="B9L2E6"/>
<dbReference type="Proteomes" id="UP000000447">
    <property type="component" value="Chromosome"/>
</dbReference>
<accession>B9L2E6</accession>
<protein>
    <submittedName>
        <fullName evidence="2">Degradation protein</fullName>
    </submittedName>
</protein>
<dbReference type="CDD" id="cd02238">
    <property type="entry name" value="cupin_KdgF"/>
    <property type="match status" value="1"/>
</dbReference>
<evidence type="ECO:0000259" key="1">
    <source>
        <dbReference type="Pfam" id="PF07883"/>
    </source>
</evidence>
<evidence type="ECO:0000313" key="3">
    <source>
        <dbReference type="Proteomes" id="UP000000447"/>
    </source>
</evidence>
<keyword evidence="3" id="KW-1185">Reference proteome</keyword>
<dbReference type="STRING" id="309801.trd_1348"/>
<gene>
    <name evidence="2" type="ordered locus">trd_1348</name>
</gene>
<organism evidence="2 3">
    <name type="scientific">Thermomicrobium roseum (strain ATCC 27502 / DSM 5159 / P-2)</name>
    <dbReference type="NCBI Taxonomy" id="309801"/>
    <lineage>
        <taxon>Bacteria</taxon>
        <taxon>Pseudomonadati</taxon>
        <taxon>Thermomicrobiota</taxon>
        <taxon>Thermomicrobia</taxon>
        <taxon>Thermomicrobiales</taxon>
        <taxon>Thermomicrobiaceae</taxon>
        <taxon>Thermomicrobium</taxon>
    </lineage>
</organism>